<dbReference type="AlphaFoldDB" id="A0A2N1E1M9"/>
<sequence length="208" mass="23422">MKEGYHSVPDGMLATVVTSLSMTSRPGLRPETATPAWDFERVLNPQPDAYRAIYKNVGEDWLWFSRLAMTDDGLNEIIHSPDVDIYHLRGHNGGEGLLELDFRQPGSCELAFFGLSSPLIGGPVGRWLMNRAIERAWARPIERFWVHTCTFDHPAALDFYRRSGFEPFSRQVEIFQDPRLTGLVNAKAAQHVPLIRGATCLDEPLPCA</sequence>
<dbReference type="EMBL" id="NVXX01000028">
    <property type="protein sequence ID" value="PKH18322.1"/>
    <property type="molecule type" value="Genomic_DNA"/>
</dbReference>
<organism evidence="4 5">
    <name type="scientific">Pseudomonas fluorescens</name>
    <dbReference type="NCBI Taxonomy" id="294"/>
    <lineage>
        <taxon>Bacteria</taxon>
        <taxon>Pseudomonadati</taxon>
        <taxon>Pseudomonadota</taxon>
        <taxon>Gammaproteobacteria</taxon>
        <taxon>Pseudomonadales</taxon>
        <taxon>Pseudomonadaceae</taxon>
        <taxon>Pseudomonas</taxon>
    </lineage>
</organism>
<keyword evidence="2" id="KW-0012">Acyltransferase</keyword>
<dbReference type="Gene3D" id="3.40.630.30">
    <property type="match status" value="1"/>
</dbReference>
<evidence type="ECO:0000256" key="2">
    <source>
        <dbReference type="ARBA" id="ARBA00023315"/>
    </source>
</evidence>
<dbReference type="GO" id="GO:0016747">
    <property type="term" value="F:acyltransferase activity, transferring groups other than amino-acyl groups"/>
    <property type="evidence" value="ECO:0007669"/>
    <property type="project" value="InterPro"/>
</dbReference>
<proteinExistence type="predicted"/>
<dbReference type="PANTHER" id="PTHR43800:SF1">
    <property type="entry name" value="PEPTIDYL-LYSINE N-ACETYLTRANSFERASE YJAB"/>
    <property type="match status" value="1"/>
</dbReference>
<feature type="domain" description="N-acetyltransferase" evidence="3">
    <location>
        <begin position="106"/>
        <end position="165"/>
    </location>
</feature>
<dbReference type="Proteomes" id="UP000233564">
    <property type="component" value="Unassembled WGS sequence"/>
</dbReference>
<evidence type="ECO:0000259" key="3">
    <source>
        <dbReference type="Pfam" id="PF00583"/>
    </source>
</evidence>
<accession>A0A2N1E1M9</accession>
<evidence type="ECO:0000256" key="1">
    <source>
        <dbReference type="ARBA" id="ARBA00022679"/>
    </source>
</evidence>
<evidence type="ECO:0000313" key="5">
    <source>
        <dbReference type="Proteomes" id="UP000233564"/>
    </source>
</evidence>
<dbReference type="SUPFAM" id="SSF55729">
    <property type="entry name" value="Acyl-CoA N-acyltransferases (Nat)"/>
    <property type="match status" value="1"/>
</dbReference>
<protein>
    <submittedName>
        <fullName evidence="4">GNAT family N-acetyltransferase</fullName>
    </submittedName>
</protein>
<gene>
    <name evidence="4" type="ORF">CIB54_18490</name>
</gene>
<reference evidence="4 5" key="1">
    <citation type="submission" date="2017-08" db="EMBL/GenBank/DDBJ databases">
        <authorList>
            <person name="de Groot N.N."/>
        </authorList>
    </citation>
    <scope>NUCLEOTIDE SEQUENCE [LARGE SCALE GENOMIC DNA]</scope>
    <source>
        <strain evidence="4 5">PfR 37</strain>
    </source>
</reference>
<dbReference type="RefSeq" id="WP_101220613.1">
    <property type="nucleotide sequence ID" value="NZ_KZ478005.1"/>
</dbReference>
<dbReference type="InterPro" id="IPR016181">
    <property type="entry name" value="Acyl_CoA_acyltransferase"/>
</dbReference>
<name>A0A2N1E1M9_PSEFL</name>
<keyword evidence="1 4" id="KW-0808">Transferase</keyword>
<evidence type="ECO:0000313" key="4">
    <source>
        <dbReference type="EMBL" id="PKH18322.1"/>
    </source>
</evidence>
<dbReference type="PANTHER" id="PTHR43800">
    <property type="entry name" value="PEPTIDYL-LYSINE N-ACETYLTRANSFERASE YJAB"/>
    <property type="match status" value="1"/>
</dbReference>
<dbReference type="Pfam" id="PF00583">
    <property type="entry name" value="Acetyltransf_1"/>
    <property type="match status" value="1"/>
</dbReference>
<dbReference type="InterPro" id="IPR000182">
    <property type="entry name" value="GNAT_dom"/>
</dbReference>
<comment type="caution">
    <text evidence="4">The sequence shown here is derived from an EMBL/GenBank/DDBJ whole genome shotgun (WGS) entry which is preliminary data.</text>
</comment>